<feature type="region of interest" description="Disordered" evidence="1">
    <location>
        <begin position="1"/>
        <end position="46"/>
    </location>
</feature>
<gene>
    <name evidence="2" type="ORF">PV09_08879</name>
</gene>
<evidence type="ECO:0000256" key="1">
    <source>
        <dbReference type="SAM" id="MobiDB-lite"/>
    </source>
</evidence>
<dbReference type="InParanoid" id="A0A0D2AKD6"/>
<protein>
    <submittedName>
        <fullName evidence="2">Uncharacterized protein</fullName>
    </submittedName>
</protein>
<organism evidence="2 3">
    <name type="scientific">Verruconis gallopava</name>
    <dbReference type="NCBI Taxonomy" id="253628"/>
    <lineage>
        <taxon>Eukaryota</taxon>
        <taxon>Fungi</taxon>
        <taxon>Dikarya</taxon>
        <taxon>Ascomycota</taxon>
        <taxon>Pezizomycotina</taxon>
        <taxon>Dothideomycetes</taxon>
        <taxon>Pleosporomycetidae</taxon>
        <taxon>Venturiales</taxon>
        <taxon>Sympoventuriaceae</taxon>
        <taxon>Verruconis</taxon>
    </lineage>
</organism>
<dbReference type="RefSeq" id="XP_016209323.1">
    <property type="nucleotide sequence ID" value="XM_016362848.1"/>
</dbReference>
<proteinExistence type="predicted"/>
<accession>A0A0D2AKD6</accession>
<dbReference type="GeneID" id="27316852"/>
<dbReference type="VEuPathDB" id="FungiDB:PV09_08879"/>
<name>A0A0D2AKD6_9PEZI</name>
<reference evidence="2 3" key="1">
    <citation type="submission" date="2015-01" db="EMBL/GenBank/DDBJ databases">
        <title>The Genome Sequence of Ochroconis gallopava CBS43764.</title>
        <authorList>
            <consortium name="The Broad Institute Genomics Platform"/>
            <person name="Cuomo C."/>
            <person name="de Hoog S."/>
            <person name="Gorbushina A."/>
            <person name="Stielow B."/>
            <person name="Teixiera M."/>
            <person name="Abouelleil A."/>
            <person name="Chapman S.B."/>
            <person name="Priest M."/>
            <person name="Young S.K."/>
            <person name="Wortman J."/>
            <person name="Nusbaum C."/>
            <person name="Birren B."/>
        </authorList>
    </citation>
    <scope>NUCLEOTIDE SEQUENCE [LARGE SCALE GENOMIC DNA]</scope>
    <source>
        <strain evidence="2 3">CBS 43764</strain>
    </source>
</reference>
<dbReference type="Proteomes" id="UP000053259">
    <property type="component" value="Unassembled WGS sequence"/>
</dbReference>
<sequence>MGQSKQQRAAEHGQDNRSKKQKNKRAKDEGDDDGGGGGGDEASFPLMRLPRELRNRVYEFHLESVYEASRPLSRLREVVDGSAEPSVAALQDVWSAERGAVVYRGYYQPVYHAELRPGDVEEYYWVHGTGWVAREYTTPALLAVAGSRAAREAHECYVERKLLVDLDTVNRFQTWCLDLPDEGIRRIRRLHVACRASYAAPARLRGRLDAATQLTSDRPLFLIRVADASRELVVSALYRPVDHELRVLRRNLATLVAPLLEKGKSSFDGEDVVEALFALHCKTVGERDRIVIGPLKKGIIGWTFVLDEDDVAGIGPLDGRSPQDLIEEIHDRSNLRRQRLFRARIGEGILDS</sequence>
<feature type="compositionally biased region" description="Basic and acidic residues" evidence="1">
    <location>
        <begin position="8"/>
        <end position="18"/>
    </location>
</feature>
<evidence type="ECO:0000313" key="2">
    <source>
        <dbReference type="EMBL" id="KIV99453.1"/>
    </source>
</evidence>
<evidence type="ECO:0000313" key="3">
    <source>
        <dbReference type="Proteomes" id="UP000053259"/>
    </source>
</evidence>
<dbReference type="AlphaFoldDB" id="A0A0D2AKD6"/>
<keyword evidence="3" id="KW-1185">Reference proteome</keyword>
<dbReference type="HOGENOM" id="CLU_788017_0_0_1"/>
<dbReference type="EMBL" id="KN847577">
    <property type="protein sequence ID" value="KIV99453.1"/>
    <property type="molecule type" value="Genomic_DNA"/>
</dbReference>